<feature type="transmembrane region" description="Helical" evidence="6">
    <location>
        <begin position="12"/>
        <end position="34"/>
    </location>
</feature>
<gene>
    <name evidence="8" type="ORF">G3574_15290</name>
</gene>
<feature type="domain" description="Type II secretion system protein GspF" evidence="7">
    <location>
        <begin position="179"/>
        <end position="304"/>
    </location>
</feature>
<accession>A0A6B3SNZ0</accession>
<keyword evidence="9" id="KW-1185">Reference proteome</keyword>
<dbReference type="Pfam" id="PF00482">
    <property type="entry name" value="T2SSF"/>
    <property type="match status" value="1"/>
</dbReference>
<keyword evidence="5 6" id="KW-0472">Membrane</keyword>
<comment type="caution">
    <text evidence="8">The sequence shown here is derived from an EMBL/GenBank/DDBJ whole genome shotgun (WGS) entry which is preliminary data.</text>
</comment>
<evidence type="ECO:0000256" key="5">
    <source>
        <dbReference type="ARBA" id="ARBA00023136"/>
    </source>
</evidence>
<keyword evidence="4 6" id="KW-1133">Transmembrane helix</keyword>
<dbReference type="InterPro" id="IPR018076">
    <property type="entry name" value="T2SS_GspF_dom"/>
</dbReference>
<keyword evidence="2" id="KW-1003">Cell membrane</keyword>
<feature type="transmembrane region" description="Helical" evidence="6">
    <location>
        <begin position="105"/>
        <end position="124"/>
    </location>
</feature>
<dbReference type="RefSeq" id="WP_163964756.1">
    <property type="nucleotide sequence ID" value="NZ_JAAIVB010000050.1"/>
</dbReference>
<dbReference type="Proteomes" id="UP000482155">
    <property type="component" value="Unassembled WGS sequence"/>
</dbReference>
<evidence type="ECO:0000313" key="9">
    <source>
        <dbReference type="Proteomes" id="UP000482155"/>
    </source>
</evidence>
<dbReference type="AlphaFoldDB" id="A0A6B3SNZ0"/>
<dbReference type="PANTHER" id="PTHR35007">
    <property type="entry name" value="INTEGRAL MEMBRANE PROTEIN-RELATED"/>
    <property type="match status" value="1"/>
</dbReference>
<comment type="subcellular location">
    <subcellularLocation>
        <location evidence="1">Cell membrane</location>
        <topology evidence="1">Multi-pass membrane protein</topology>
    </subcellularLocation>
</comment>
<evidence type="ECO:0000256" key="1">
    <source>
        <dbReference type="ARBA" id="ARBA00004651"/>
    </source>
</evidence>
<feature type="transmembrane region" description="Helical" evidence="6">
    <location>
        <begin position="289"/>
        <end position="310"/>
    </location>
</feature>
<organism evidence="8 9">
    <name type="scientific">Noviherbaspirillum galbum</name>
    <dbReference type="NCBI Taxonomy" id="2709383"/>
    <lineage>
        <taxon>Bacteria</taxon>
        <taxon>Pseudomonadati</taxon>
        <taxon>Pseudomonadota</taxon>
        <taxon>Betaproteobacteria</taxon>
        <taxon>Burkholderiales</taxon>
        <taxon>Oxalobacteraceae</taxon>
        <taxon>Noviherbaspirillum</taxon>
    </lineage>
</organism>
<evidence type="ECO:0000256" key="2">
    <source>
        <dbReference type="ARBA" id="ARBA00022475"/>
    </source>
</evidence>
<sequence length="317" mass="34737">MQNVIDALPSRISLILALAAACAGIAAALAAWLLGKGLSSMPREDRSYKDPPPLGFRLAWWPIRCLSHAIVPMLESRPVAPRIAAMRARLCQAGLDYSLDPAQFVAARLVSGMAVAAIAWWIAASLSQARNLGEGAGLANCLKAALPGFLCGWAYPGLWLRDRLAVRRRDVLKSLPFYLDIITLCVEAGLNMQGAMQQAVAKGPPGMLRAEFQRVQRDIRAGRARADALREMADRLNEAGVRNFVSAVIQAERMGMNLGPVLRAQADQRRAERFMRAEKLAMEAPVKMLLPLIAFIFPCTFVVLFFPIVMKFLHSGF</sequence>
<evidence type="ECO:0000256" key="4">
    <source>
        <dbReference type="ARBA" id="ARBA00022989"/>
    </source>
</evidence>
<protein>
    <submittedName>
        <fullName evidence="8">Type II secretion system F family protein</fullName>
    </submittedName>
</protein>
<evidence type="ECO:0000259" key="7">
    <source>
        <dbReference type="Pfam" id="PF00482"/>
    </source>
</evidence>
<dbReference type="InterPro" id="IPR042094">
    <property type="entry name" value="T2SS_GspF_sf"/>
</dbReference>
<evidence type="ECO:0000256" key="6">
    <source>
        <dbReference type="SAM" id="Phobius"/>
    </source>
</evidence>
<dbReference type="PANTHER" id="PTHR35007:SF2">
    <property type="entry name" value="PILUS ASSEMBLE PROTEIN"/>
    <property type="match status" value="1"/>
</dbReference>
<name>A0A6B3SNZ0_9BURK</name>
<reference evidence="8 9" key="1">
    <citation type="submission" date="2020-02" db="EMBL/GenBank/DDBJ databases">
        <authorList>
            <person name="Kim M.K."/>
        </authorList>
    </citation>
    <scope>NUCLEOTIDE SEQUENCE [LARGE SCALE GENOMIC DNA]</scope>
    <source>
        <strain evidence="8 9">17J57-3</strain>
    </source>
</reference>
<dbReference type="Gene3D" id="1.20.81.30">
    <property type="entry name" value="Type II secretion system (T2SS), domain F"/>
    <property type="match status" value="1"/>
</dbReference>
<keyword evidence="3 6" id="KW-0812">Transmembrane</keyword>
<evidence type="ECO:0000313" key="8">
    <source>
        <dbReference type="EMBL" id="NEX62453.1"/>
    </source>
</evidence>
<evidence type="ECO:0000256" key="3">
    <source>
        <dbReference type="ARBA" id="ARBA00022692"/>
    </source>
</evidence>
<dbReference type="EMBL" id="JAAIVB010000050">
    <property type="protein sequence ID" value="NEX62453.1"/>
    <property type="molecule type" value="Genomic_DNA"/>
</dbReference>
<dbReference type="GO" id="GO:0005886">
    <property type="term" value="C:plasma membrane"/>
    <property type="evidence" value="ECO:0007669"/>
    <property type="project" value="UniProtKB-SubCell"/>
</dbReference>
<proteinExistence type="predicted"/>